<dbReference type="GO" id="GO:0010181">
    <property type="term" value="F:FMN binding"/>
    <property type="evidence" value="ECO:0007669"/>
    <property type="project" value="UniProtKB-UniRule"/>
</dbReference>
<comment type="catalytic activity">
    <reaction evidence="5">
        <text>N,N-dimethyl-1,4-phenylenediamine + anthranilate + 2 NAD(+) = 2-(4-dimethylaminophenyl)diazenylbenzoate + 2 NADH + 2 H(+)</text>
        <dbReference type="Rhea" id="RHEA:55872"/>
        <dbReference type="ChEBI" id="CHEBI:15378"/>
        <dbReference type="ChEBI" id="CHEBI:15783"/>
        <dbReference type="ChEBI" id="CHEBI:16567"/>
        <dbReference type="ChEBI" id="CHEBI:57540"/>
        <dbReference type="ChEBI" id="CHEBI:57945"/>
        <dbReference type="ChEBI" id="CHEBI:71579"/>
        <dbReference type="EC" id="1.7.1.17"/>
    </reaction>
    <physiologicalReaction direction="right-to-left" evidence="5">
        <dbReference type="Rhea" id="RHEA:55874"/>
    </physiologicalReaction>
</comment>
<feature type="domain" description="Flavodoxin-like fold" evidence="7">
    <location>
        <begin position="1"/>
        <end position="201"/>
    </location>
</feature>
<evidence type="ECO:0000256" key="6">
    <source>
        <dbReference type="HAMAP-Rule" id="MF_01216"/>
    </source>
</evidence>
<dbReference type="PANTHER" id="PTHR43741">
    <property type="entry name" value="FMN-DEPENDENT NADH-AZOREDUCTASE 1"/>
    <property type="match status" value="1"/>
</dbReference>
<keyword evidence="4 6" id="KW-0520">NAD</keyword>
<reference evidence="9" key="1">
    <citation type="submission" date="2016-04" db="EMBL/GenBank/DDBJ databases">
        <authorList>
            <person name="Tagini F."/>
        </authorList>
    </citation>
    <scope>NUCLEOTIDE SEQUENCE [LARGE SCALE GENOMIC DNA]</scope>
    <source>
        <strain evidence="9">CHUV0807</strain>
    </source>
</reference>
<evidence type="ECO:0000313" key="8">
    <source>
        <dbReference type="EMBL" id="SAM57130.1"/>
    </source>
</evidence>
<evidence type="ECO:0000256" key="2">
    <source>
        <dbReference type="ARBA" id="ARBA00022643"/>
    </source>
</evidence>
<comment type="subunit">
    <text evidence="6">Homodimer.</text>
</comment>
<dbReference type="OMA" id="QFKAHHR"/>
<comment type="caution">
    <text evidence="6">Lacks conserved residue(s) required for the propagation of feature annotation.</text>
</comment>
<keyword evidence="1 6" id="KW-0285">Flavoprotein</keyword>
<dbReference type="Gene3D" id="3.40.50.360">
    <property type="match status" value="1"/>
</dbReference>
<evidence type="ECO:0000256" key="3">
    <source>
        <dbReference type="ARBA" id="ARBA00023002"/>
    </source>
</evidence>
<gene>
    <name evidence="6" type="primary">azoR</name>
    <name evidence="8" type="ORF">CHUV0807_0166</name>
</gene>
<dbReference type="GO" id="GO:0016655">
    <property type="term" value="F:oxidoreductase activity, acting on NAD(P)H, quinone or similar compound as acceptor"/>
    <property type="evidence" value="ECO:0007669"/>
    <property type="project" value="InterPro"/>
</dbReference>
<dbReference type="GO" id="GO:0016652">
    <property type="term" value="F:oxidoreductase activity, acting on NAD(P)H as acceptor"/>
    <property type="evidence" value="ECO:0007669"/>
    <property type="project" value="UniProtKB-UniRule"/>
</dbReference>
<evidence type="ECO:0000256" key="4">
    <source>
        <dbReference type="ARBA" id="ARBA00023027"/>
    </source>
</evidence>
<organism evidence="8 9">
    <name type="scientific">Cardiobacterium hominis</name>
    <dbReference type="NCBI Taxonomy" id="2718"/>
    <lineage>
        <taxon>Bacteria</taxon>
        <taxon>Pseudomonadati</taxon>
        <taxon>Pseudomonadota</taxon>
        <taxon>Gammaproteobacteria</taxon>
        <taxon>Cardiobacteriales</taxon>
        <taxon>Cardiobacteriaceae</taxon>
        <taxon>Cardiobacterium</taxon>
    </lineage>
</organism>
<dbReference type="InterPro" id="IPR050104">
    <property type="entry name" value="FMN-dep_NADH:Q_OxRdtase_AzoR1"/>
</dbReference>
<keyword evidence="3 6" id="KW-0560">Oxidoreductase</keyword>
<evidence type="ECO:0000256" key="1">
    <source>
        <dbReference type="ARBA" id="ARBA00022630"/>
    </source>
</evidence>
<dbReference type="EC" id="1.6.5.-" evidence="6"/>
<evidence type="ECO:0000259" key="7">
    <source>
        <dbReference type="Pfam" id="PF02525"/>
    </source>
</evidence>
<name>A0A1C3H1V1_9GAMM</name>
<accession>A0A1C3H1V1</accession>
<dbReference type="HAMAP" id="MF_01216">
    <property type="entry name" value="Azoreductase_type1"/>
    <property type="match status" value="1"/>
</dbReference>
<dbReference type="EMBL" id="FKLO01000012">
    <property type="protein sequence ID" value="SAM57130.1"/>
    <property type="molecule type" value="Genomic_DNA"/>
</dbReference>
<dbReference type="AlphaFoldDB" id="A0A1C3H1V1"/>
<proteinExistence type="inferred from homology"/>
<dbReference type="Proteomes" id="UP000190837">
    <property type="component" value="Unassembled WGS sequence"/>
</dbReference>
<dbReference type="PANTHER" id="PTHR43741:SF4">
    <property type="entry name" value="FMN-DEPENDENT NADH:QUINONE OXIDOREDUCTASE"/>
    <property type="match status" value="1"/>
</dbReference>
<evidence type="ECO:0000313" key="9">
    <source>
        <dbReference type="Proteomes" id="UP000190837"/>
    </source>
</evidence>
<comment type="cofactor">
    <cofactor evidence="6">
        <name>FMN</name>
        <dbReference type="ChEBI" id="CHEBI:58210"/>
    </cofactor>
    <text evidence="6">Binds 1 FMN per subunit.</text>
</comment>
<dbReference type="EC" id="1.7.1.17" evidence="6"/>
<feature type="binding site" evidence="6">
    <location>
        <begin position="96"/>
        <end position="99"/>
    </location>
    <ligand>
        <name>FMN</name>
        <dbReference type="ChEBI" id="CHEBI:58210"/>
    </ligand>
</feature>
<keyword evidence="2 6" id="KW-0288">FMN</keyword>
<dbReference type="InterPro" id="IPR003680">
    <property type="entry name" value="Flavodoxin_fold"/>
</dbReference>
<evidence type="ECO:0000256" key="5">
    <source>
        <dbReference type="ARBA" id="ARBA00048542"/>
    </source>
</evidence>
<dbReference type="RefSeq" id="WP_004140414.1">
    <property type="nucleotide sequence ID" value="NZ_CALFOW010000225.1"/>
</dbReference>
<comment type="function">
    <text evidence="6">Also exhibits azoreductase activity. Catalyzes the reductive cleavage of the azo bond in aromatic azo compounds to the corresponding amines.</text>
</comment>
<dbReference type="GeneID" id="84788950"/>
<dbReference type="InterPro" id="IPR023048">
    <property type="entry name" value="NADH:quinone_OxRdtase_FMN_depd"/>
</dbReference>
<comment type="function">
    <text evidence="6">Quinone reductase that provides resistance to thiol-specific stress caused by electrophilic quinones.</text>
</comment>
<dbReference type="GO" id="GO:0009055">
    <property type="term" value="F:electron transfer activity"/>
    <property type="evidence" value="ECO:0007669"/>
    <property type="project" value="UniProtKB-UniRule"/>
</dbReference>
<dbReference type="InterPro" id="IPR029039">
    <property type="entry name" value="Flavoprotein-like_sf"/>
</dbReference>
<comment type="catalytic activity">
    <reaction evidence="6">
        <text>2 a quinone + NADH + H(+) = 2 a 1,4-benzosemiquinone + NAD(+)</text>
        <dbReference type="Rhea" id="RHEA:65952"/>
        <dbReference type="ChEBI" id="CHEBI:15378"/>
        <dbReference type="ChEBI" id="CHEBI:57540"/>
        <dbReference type="ChEBI" id="CHEBI:57945"/>
        <dbReference type="ChEBI" id="CHEBI:132124"/>
        <dbReference type="ChEBI" id="CHEBI:134225"/>
    </reaction>
</comment>
<protein>
    <recommendedName>
        <fullName evidence="6">FMN dependent NADH:quinone oxidoreductase</fullName>
        <ecNumber evidence="6">1.6.5.-</ecNumber>
    </recommendedName>
    <alternativeName>
        <fullName evidence="6">Azo-dye reductase</fullName>
    </alternativeName>
    <alternativeName>
        <fullName evidence="6">FMN-dependent NADH-azo compound oxidoreductase</fullName>
    </alternativeName>
    <alternativeName>
        <fullName evidence="6">FMN-dependent NADH-azoreductase</fullName>
        <ecNumber evidence="6">1.7.1.17</ecNumber>
    </alternativeName>
</protein>
<dbReference type="SUPFAM" id="SSF52218">
    <property type="entry name" value="Flavoproteins"/>
    <property type="match status" value="1"/>
</dbReference>
<comment type="similarity">
    <text evidence="6">Belongs to the azoreductase type 1 family.</text>
</comment>
<dbReference type="Pfam" id="PF02525">
    <property type="entry name" value="Flavodoxin_2"/>
    <property type="match status" value="1"/>
</dbReference>
<sequence>MKTLIINAHPDPHSTYSATNRMVKHLLTKLPVGSTEIVNLAETKQPSLDKAVLDIFIKTVFRQEQPTAEEAQHFAGIQANVAQFKAAPRLVIAYPMYNFGIPARLKDWIDSIVVPGETFRYSANGNPEGLLTTHKALILQASGGVFSEGGRAAMEHTVPYLQDVLRLLGFASVDAVRAEGTTKAIIGLDAAVAKACADIDAKMDVFTH</sequence>